<proteinExistence type="predicted"/>
<evidence type="ECO:0000313" key="4">
    <source>
        <dbReference type="EMBL" id="HJB08336.1"/>
    </source>
</evidence>
<feature type="domain" description="Cyclophilin-like" evidence="3">
    <location>
        <begin position="77"/>
        <end position="184"/>
    </location>
</feature>
<dbReference type="InterPro" id="IPR029000">
    <property type="entry name" value="Cyclophilin-like_dom_sf"/>
</dbReference>
<reference evidence="4" key="1">
    <citation type="journal article" date="2021" name="PeerJ">
        <title>Extensive microbial diversity within the chicken gut microbiome revealed by metagenomics and culture.</title>
        <authorList>
            <person name="Gilroy R."/>
            <person name="Ravi A."/>
            <person name="Getino M."/>
            <person name="Pursley I."/>
            <person name="Horton D.L."/>
            <person name="Alikhan N.F."/>
            <person name="Baker D."/>
            <person name="Gharbi K."/>
            <person name="Hall N."/>
            <person name="Watson M."/>
            <person name="Adriaenssens E.M."/>
            <person name="Foster-Nyarko E."/>
            <person name="Jarju S."/>
            <person name="Secka A."/>
            <person name="Antonio M."/>
            <person name="Oren A."/>
            <person name="Chaudhuri R.R."/>
            <person name="La Ragione R."/>
            <person name="Hildebrand F."/>
            <person name="Pallen M.J."/>
        </authorList>
    </citation>
    <scope>NUCLEOTIDE SEQUENCE</scope>
    <source>
        <strain evidence="4">CHK188-4685</strain>
    </source>
</reference>
<name>A0A9D2L9G9_9FIRM</name>
<sequence length="187" mass="19993">MKKTIGLSLAFVLLLAALTAGCADSGSSEIAFAGTSSQETEQTVPESLSQTAAPEDGTSEEDNAEDEEEQEMKMKVQVGESSFTAVLEKNQAVEALVDMMKEAPVTIHMRDYAGFEKVGALGRSLPASNHQTTTKAGDLVLYQGNQIVMFYGSNSWSYTPLGHIADRTGWEEALGSGDVTVTFSLEQ</sequence>
<reference evidence="4" key="2">
    <citation type="submission" date="2021-04" db="EMBL/GenBank/DDBJ databases">
        <authorList>
            <person name="Gilroy R."/>
        </authorList>
    </citation>
    <scope>NUCLEOTIDE SEQUENCE</scope>
    <source>
        <strain evidence="4">CHK188-4685</strain>
    </source>
</reference>
<gene>
    <name evidence="4" type="ORF">H9716_10830</name>
</gene>
<evidence type="ECO:0000313" key="5">
    <source>
        <dbReference type="Proteomes" id="UP000886804"/>
    </source>
</evidence>
<keyword evidence="2" id="KW-0732">Signal</keyword>
<protein>
    <recommendedName>
        <fullName evidence="3">Cyclophilin-like domain-containing protein</fullName>
    </recommendedName>
</protein>
<evidence type="ECO:0000256" key="2">
    <source>
        <dbReference type="SAM" id="SignalP"/>
    </source>
</evidence>
<feature type="region of interest" description="Disordered" evidence="1">
    <location>
        <begin position="33"/>
        <end position="72"/>
    </location>
</feature>
<dbReference type="InterPro" id="IPR041183">
    <property type="entry name" value="Cyclophilin-like"/>
</dbReference>
<accession>A0A9D2L9G9</accession>
<dbReference type="SUPFAM" id="SSF50891">
    <property type="entry name" value="Cyclophilin-like"/>
    <property type="match status" value="1"/>
</dbReference>
<feature type="compositionally biased region" description="Polar residues" evidence="1">
    <location>
        <begin position="34"/>
        <end position="52"/>
    </location>
</feature>
<dbReference type="AlphaFoldDB" id="A0A9D2L9G9"/>
<comment type="caution">
    <text evidence="4">The sequence shown here is derived from an EMBL/GenBank/DDBJ whole genome shotgun (WGS) entry which is preliminary data.</text>
</comment>
<evidence type="ECO:0000259" key="3">
    <source>
        <dbReference type="Pfam" id="PF18050"/>
    </source>
</evidence>
<evidence type="ECO:0000256" key="1">
    <source>
        <dbReference type="SAM" id="MobiDB-lite"/>
    </source>
</evidence>
<dbReference type="Gene3D" id="2.40.100.20">
    <property type="match status" value="1"/>
</dbReference>
<feature type="signal peptide" evidence="2">
    <location>
        <begin position="1"/>
        <end position="22"/>
    </location>
</feature>
<dbReference type="PROSITE" id="PS51257">
    <property type="entry name" value="PROKAR_LIPOPROTEIN"/>
    <property type="match status" value="1"/>
</dbReference>
<dbReference type="EMBL" id="DWYS01000130">
    <property type="protein sequence ID" value="HJB08336.1"/>
    <property type="molecule type" value="Genomic_DNA"/>
</dbReference>
<dbReference type="Pfam" id="PF18050">
    <property type="entry name" value="Cyclophil_like2"/>
    <property type="match status" value="1"/>
</dbReference>
<feature type="chain" id="PRO_5038449347" description="Cyclophilin-like domain-containing protein" evidence="2">
    <location>
        <begin position="23"/>
        <end position="187"/>
    </location>
</feature>
<organism evidence="4 5">
    <name type="scientific">Candidatus Enterocloster faecavium</name>
    <dbReference type="NCBI Taxonomy" id="2838560"/>
    <lineage>
        <taxon>Bacteria</taxon>
        <taxon>Bacillati</taxon>
        <taxon>Bacillota</taxon>
        <taxon>Clostridia</taxon>
        <taxon>Lachnospirales</taxon>
        <taxon>Lachnospiraceae</taxon>
        <taxon>Enterocloster</taxon>
    </lineage>
</organism>
<dbReference type="Proteomes" id="UP000886804">
    <property type="component" value="Unassembled WGS sequence"/>
</dbReference>
<feature type="compositionally biased region" description="Acidic residues" evidence="1">
    <location>
        <begin position="57"/>
        <end position="70"/>
    </location>
</feature>